<dbReference type="GeneID" id="101845228"/>
<dbReference type="RefSeq" id="XP_005094853.1">
    <property type="nucleotide sequence ID" value="XM_005094796.3"/>
</dbReference>
<feature type="compositionally biased region" description="Polar residues" evidence="8">
    <location>
        <begin position="383"/>
        <end position="394"/>
    </location>
</feature>
<dbReference type="PROSITE" id="PS00028">
    <property type="entry name" value="ZINC_FINGER_C2H2_1"/>
    <property type="match status" value="2"/>
</dbReference>
<evidence type="ECO:0000259" key="9">
    <source>
        <dbReference type="PROSITE" id="PS50157"/>
    </source>
</evidence>
<evidence type="ECO:0000256" key="6">
    <source>
        <dbReference type="ARBA" id="ARBA00023242"/>
    </source>
</evidence>
<proteinExistence type="predicted"/>
<name>A0ABM0JJ60_APLCA</name>
<dbReference type="InterPro" id="IPR050888">
    <property type="entry name" value="ZnF_C2H2-type_TF"/>
</dbReference>
<evidence type="ECO:0000313" key="11">
    <source>
        <dbReference type="RefSeq" id="XP_005094853.1"/>
    </source>
</evidence>
<dbReference type="InterPro" id="IPR000637">
    <property type="entry name" value="HMGI/Y_DNA-bd_CS"/>
</dbReference>
<keyword evidence="4 7" id="KW-0863">Zinc-finger</keyword>
<evidence type="ECO:0000256" key="1">
    <source>
        <dbReference type="ARBA" id="ARBA00004123"/>
    </source>
</evidence>
<dbReference type="Gene3D" id="3.30.160.60">
    <property type="entry name" value="Classic Zinc Finger"/>
    <property type="match status" value="2"/>
</dbReference>
<feature type="domain" description="C2H2-type" evidence="9">
    <location>
        <begin position="542"/>
        <end position="569"/>
    </location>
</feature>
<feature type="compositionally biased region" description="Basic and acidic residues" evidence="8">
    <location>
        <begin position="222"/>
        <end position="249"/>
    </location>
</feature>
<dbReference type="PROSITE" id="PS50157">
    <property type="entry name" value="ZINC_FINGER_C2H2_2"/>
    <property type="match status" value="2"/>
</dbReference>
<feature type="compositionally biased region" description="Polar residues" evidence="8">
    <location>
        <begin position="101"/>
        <end position="128"/>
    </location>
</feature>
<keyword evidence="10" id="KW-1185">Reference proteome</keyword>
<organism evidence="10 11">
    <name type="scientific">Aplysia californica</name>
    <name type="common">California sea hare</name>
    <dbReference type="NCBI Taxonomy" id="6500"/>
    <lineage>
        <taxon>Eukaryota</taxon>
        <taxon>Metazoa</taxon>
        <taxon>Spiralia</taxon>
        <taxon>Lophotrochozoa</taxon>
        <taxon>Mollusca</taxon>
        <taxon>Gastropoda</taxon>
        <taxon>Heterobranchia</taxon>
        <taxon>Euthyneura</taxon>
        <taxon>Tectipleura</taxon>
        <taxon>Aplysiida</taxon>
        <taxon>Aplysioidea</taxon>
        <taxon>Aplysiidae</taxon>
        <taxon>Aplysia</taxon>
    </lineage>
</organism>
<evidence type="ECO:0000256" key="7">
    <source>
        <dbReference type="PROSITE-ProRule" id="PRU00042"/>
    </source>
</evidence>
<dbReference type="InterPro" id="IPR036236">
    <property type="entry name" value="Znf_C2H2_sf"/>
</dbReference>
<protein>
    <submittedName>
        <fullName evidence="11">Zinc finger Y-chromosomal protein 1 isoform X2</fullName>
    </submittedName>
</protein>
<keyword evidence="3" id="KW-0677">Repeat</keyword>
<dbReference type="Proteomes" id="UP000694888">
    <property type="component" value="Unplaced"/>
</dbReference>
<keyword evidence="5" id="KW-0862">Zinc</keyword>
<feature type="compositionally biased region" description="Polar residues" evidence="8">
    <location>
        <begin position="164"/>
        <end position="178"/>
    </location>
</feature>
<accession>A0ABM0JJ60</accession>
<keyword evidence="2" id="KW-0479">Metal-binding</keyword>
<evidence type="ECO:0000256" key="4">
    <source>
        <dbReference type="ARBA" id="ARBA00022771"/>
    </source>
</evidence>
<evidence type="ECO:0000256" key="3">
    <source>
        <dbReference type="ARBA" id="ARBA00022737"/>
    </source>
</evidence>
<keyword evidence="6" id="KW-0539">Nucleus</keyword>
<feature type="compositionally biased region" description="Low complexity" evidence="8">
    <location>
        <begin position="179"/>
        <end position="197"/>
    </location>
</feature>
<reference evidence="11" key="1">
    <citation type="submission" date="2025-08" db="UniProtKB">
        <authorList>
            <consortium name="RefSeq"/>
        </authorList>
    </citation>
    <scope>IDENTIFICATION</scope>
</reference>
<evidence type="ECO:0000313" key="10">
    <source>
        <dbReference type="Proteomes" id="UP000694888"/>
    </source>
</evidence>
<feature type="region of interest" description="Disordered" evidence="8">
    <location>
        <begin position="293"/>
        <end position="349"/>
    </location>
</feature>
<dbReference type="PANTHER" id="PTHR24406">
    <property type="entry name" value="TRANSCRIPTIONAL REPRESSOR CTCFL-RELATED"/>
    <property type="match status" value="1"/>
</dbReference>
<evidence type="ECO:0000256" key="2">
    <source>
        <dbReference type="ARBA" id="ARBA00022723"/>
    </source>
</evidence>
<gene>
    <name evidence="11" type="primary">LOC101845228</name>
</gene>
<feature type="domain" description="C2H2-type" evidence="9">
    <location>
        <begin position="350"/>
        <end position="378"/>
    </location>
</feature>
<dbReference type="InterPro" id="IPR013087">
    <property type="entry name" value="Znf_C2H2_type"/>
</dbReference>
<feature type="compositionally biased region" description="Basic and acidic residues" evidence="8">
    <location>
        <begin position="372"/>
        <end position="382"/>
    </location>
</feature>
<feature type="compositionally biased region" description="Low complexity" evidence="8">
    <location>
        <begin position="204"/>
        <end position="215"/>
    </location>
</feature>
<evidence type="ECO:0000256" key="5">
    <source>
        <dbReference type="ARBA" id="ARBA00022833"/>
    </source>
</evidence>
<dbReference type="SMART" id="SM00355">
    <property type="entry name" value="ZnF_C2H2"/>
    <property type="match status" value="5"/>
</dbReference>
<feature type="region of interest" description="Disordered" evidence="8">
    <location>
        <begin position="370"/>
        <end position="395"/>
    </location>
</feature>
<evidence type="ECO:0000256" key="8">
    <source>
        <dbReference type="SAM" id="MobiDB-lite"/>
    </source>
</evidence>
<sequence length="569" mass="62514">MDYDSSTKFISSLAKFLQSLCNGYVEFDNGVQVIGHLYLSVDTGKTIDYVLNEKVCKTDENSVTFISNSFHAQPAERPKPQGKRTARDRQDVKSEDKDNNSVEQIEPRSTNHGTVQTARGSGENSPLGNNGKRPLSPSQRQFKDDASLSGRVSPRSKKSRTDSFDQNTSHPSNLNNENSISSAPSPAGDSGPASMSAQNSDAPQDSSYSESYQQQTFFPPSEEEHSVGGSERDIKPSLDTDVTFIKEEYAPSSCSQSDTQGRDRNQVEDSSMYPTMFPSSHSYPSGAYAGHGNYGASTPGSQRSNFSSSSDRHSGMYASGQSSTQLEPGENTSDPSATLRRPRGRPRRSFACPVCSKECVTNMGLRRHFRREHPARTTRADPHSNNLKGSNSKADLQGDRASFADTSSFLFRCGFCHQGFGDYVSLADHLLTIDLPGSGCSHSHSQHGAAGVFYCGICEADLSFTSAALMITHLEEVHYLMCCPEPSTPGPSSITGSADVRLGESTSHAREDKRYACHHCSNSYSDMKGLRRHLAKVNGVRYQCDLCHRDFSREDVYARHRKDMHRFDV</sequence>
<feature type="compositionally biased region" description="Polar residues" evidence="8">
    <location>
        <begin position="268"/>
        <end position="278"/>
    </location>
</feature>
<comment type="subcellular location">
    <subcellularLocation>
        <location evidence="1">Nucleus</location>
    </subcellularLocation>
</comment>
<dbReference type="PROSITE" id="PS00354">
    <property type="entry name" value="HMGI_Y"/>
    <property type="match status" value="1"/>
</dbReference>
<feature type="region of interest" description="Disordered" evidence="8">
    <location>
        <begin position="69"/>
        <end position="278"/>
    </location>
</feature>
<dbReference type="SUPFAM" id="SSF57667">
    <property type="entry name" value="beta-beta-alpha zinc fingers"/>
    <property type="match status" value="2"/>
</dbReference>
<feature type="compositionally biased region" description="Basic and acidic residues" evidence="8">
    <location>
        <begin position="74"/>
        <end position="100"/>
    </location>
</feature>
<feature type="compositionally biased region" description="Polar residues" evidence="8">
    <location>
        <begin position="319"/>
        <end position="336"/>
    </location>
</feature>